<keyword evidence="1" id="KW-0223">Dioxygenase</keyword>
<organism evidence="1">
    <name type="scientific">Caldilineaceae bacterium SB0664_bin_27</name>
    <dbReference type="NCBI Taxonomy" id="2605260"/>
    <lineage>
        <taxon>Bacteria</taxon>
        <taxon>Bacillati</taxon>
        <taxon>Chloroflexota</taxon>
        <taxon>Caldilineae</taxon>
        <taxon>Caldilineales</taxon>
        <taxon>Caldilineaceae</taxon>
    </lineage>
</organism>
<evidence type="ECO:0000313" key="1">
    <source>
        <dbReference type="EMBL" id="MXY92362.1"/>
    </source>
</evidence>
<comment type="caution">
    <text evidence="1">The sequence shown here is derived from an EMBL/GenBank/DDBJ whole genome shotgun (WGS) entry which is preliminary data.</text>
</comment>
<dbReference type="Pfam" id="PF05721">
    <property type="entry name" value="PhyH"/>
    <property type="match status" value="1"/>
</dbReference>
<gene>
    <name evidence="1" type="ORF">F4Y42_02830</name>
</gene>
<dbReference type="Gene3D" id="2.60.120.620">
    <property type="entry name" value="q2cbj1_9rhob like domain"/>
    <property type="match status" value="1"/>
</dbReference>
<dbReference type="SUPFAM" id="SSF51197">
    <property type="entry name" value="Clavaminate synthase-like"/>
    <property type="match status" value="1"/>
</dbReference>
<dbReference type="PANTHER" id="PTHR20883:SF48">
    <property type="entry name" value="ECTOINE DIOXYGENASE"/>
    <property type="match status" value="1"/>
</dbReference>
<keyword evidence="1" id="KW-0560">Oxidoreductase</keyword>
<protein>
    <submittedName>
        <fullName evidence="1">Phytanoyl-CoA dioxygenase family protein</fullName>
    </submittedName>
</protein>
<dbReference type="AlphaFoldDB" id="A0A6B0YRE8"/>
<dbReference type="InterPro" id="IPR008775">
    <property type="entry name" value="Phytyl_CoA_dOase-like"/>
</dbReference>
<dbReference type="EMBL" id="VXRG01000028">
    <property type="protein sequence ID" value="MXY92362.1"/>
    <property type="molecule type" value="Genomic_DNA"/>
</dbReference>
<dbReference type="PANTHER" id="PTHR20883">
    <property type="entry name" value="PHYTANOYL-COA DIOXYGENASE DOMAIN CONTAINING 1"/>
    <property type="match status" value="1"/>
</dbReference>
<dbReference type="GO" id="GO:0016706">
    <property type="term" value="F:2-oxoglutarate-dependent dioxygenase activity"/>
    <property type="evidence" value="ECO:0007669"/>
    <property type="project" value="UniProtKB-ARBA"/>
</dbReference>
<reference evidence="1" key="1">
    <citation type="submission" date="2019-09" db="EMBL/GenBank/DDBJ databases">
        <title>Characterisation of the sponge microbiome using genome-centric metagenomics.</title>
        <authorList>
            <person name="Engelberts J.P."/>
            <person name="Robbins S.J."/>
            <person name="De Goeij J.M."/>
            <person name="Aranda M."/>
            <person name="Bell S.C."/>
            <person name="Webster N.S."/>
        </authorList>
    </citation>
    <scope>NUCLEOTIDE SEQUENCE</scope>
    <source>
        <strain evidence="1">SB0664_bin_27</strain>
    </source>
</reference>
<accession>A0A6B0YRE8</accession>
<name>A0A6B0YRE8_9CHLR</name>
<dbReference type="GO" id="GO:0005506">
    <property type="term" value="F:iron ion binding"/>
    <property type="evidence" value="ECO:0007669"/>
    <property type="project" value="UniProtKB-ARBA"/>
</dbReference>
<proteinExistence type="predicted"/>
<sequence>MSIGMSQQQREEFDERGFIILEDFLNSPELERLLAAIDEVAEEVREVQELGPEDPFAVRNALSRHEAFLDLIDHPRMLPLVVDAIGWNIQIRTTHLDYRPPYPEDVQPGALGVGDGADQDIGYRNLSWHPDLASDSLFMGPSLDGRLPFMEIKVFYVLSDLSESQSGNLWLVPGSHLRSPNELRQNGRQVDPNEALELRLKPGAAVIWRTAVWHCVGPNLSDRTRKIMHVGYHYRWLRPTDYISQDQALIERSSPIRKQLLGALASGGNPLGSESDFHPSSQYWLTKNEDDVPLRAWAEAHGVGREGYFTAL</sequence>